<evidence type="ECO:0000256" key="1">
    <source>
        <dbReference type="SAM" id="Phobius"/>
    </source>
</evidence>
<gene>
    <name evidence="2" type="primary">Contig14012.g14944</name>
    <name evidence="2" type="ORF">STYLEM_11860</name>
</gene>
<keyword evidence="1" id="KW-1133">Transmembrane helix</keyword>
<feature type="transmembrane region" description="Helical" evidence="1">
    <location>
        <begin position="101"/>
        <end position="120"/>
    </location>
</feature>
<evidence type="ECO:0000313" key="2">
    <source>
        <dbReference type="EMBL" id="CDW82825.1"/>
    </source>
</evidence>
<keyword evidence="3" id="KW-1185">Reference proteome</keyword>
<evidence type="ECO:0000313" key="3">
    <source>
        <dbReference type="Proteomes" id="UP000039865"/>
    </source>
</evidence>
<organism evidence="2 3">
    <name type="scientific">Stylonychia lemnae</name>
    <name type="common">Ciliate</name>
    <dbReference type="NCBI Taxonomy" id="5949"/>
    <lineage>
        <taxon>Eukaryota</taxon>
        <taxon>Sar</taxon>
        <taxon>Alveolata</taxon>
        <taxon>Ciliophora</taxon>
        <taxon>Intramacronucleata</taxon>
        <taxon>Spirotrichea</taxon>
        <taxon>Stichotrichia</taxon>
        <taxon>Sporadotrichida</taxon>
        <taxon>Oxytrichidae</taxon>
        <taxon>Stylonychinae</taxon>
        <taxon>Stylonychia</taxon>
    </lineage>
</organism>
<feature type="transmembrane region" description="Helical" evidence="1">
    <location>
        <begin position="46"/>
        <end position="67"/>
    </location>
</feature>
<feature type="transmembrane region" description="Helical" evidence="1">
    <location>
        <begin position="127"/>
        <end position="146"/>
    </location>
</feature>
<dbReference type="AlphaFoldDB" id="A0A078AKB3"/>
<dbReference type="EMBL" id="CCKQ01011284">
    <property type="protein sequence ID" value="CDW82825.1"/>
    <property type="molecule type" value="Genomic_DNA"/>
</dbReference>
<proteinExistence type="predicted"/>
<dbReference type="InParanoid" id="A0A078AKB3"/>
<name>A0A078AKB3_STYLE</name>
<sequence length="228" mass="25968">MFSSQLRQKLSQSRAQIYQTTQRRFQTFGKEYLSGFDKTLKDKLQWLMVGGNWFLLFGVGNALAYGASLVMTEEQYLYHFSYKGDVPRMFSPIKAMLGSNTLANAIWTAPSLIALHFYLLPKVGPLALTKLFGLSIASTFIFWSAFNPQSGLNVRPLRNYIFKFDSNGNHGEYYMGADQLAQSIIYFALMYNRLWYIALPFMTFDALYYGPQTFGGLISAFAGFCMFA</sequence>
<keyword evidence="1" id="KW-0472">Membrane</keyword>
<keyword evidence="1" id="KW-0812">Transmembrane</keyword>
<accession>A0A078AKB3</accession>
<feature type="transmembrane region" description="Helical" evidence="1">
    <location>
        <begin position="206"/>
        <end position="227"/>
    </location>
</feature>
<protein>
    <submittedName>
        <fullName evidence="2">Uncharacterized protein</fullName>
    </submittedName>
</protein>
<reference evidence="2 3" key="1">
    <citation type="submission" date="2014-06" db="EMBL/GenBank/DDBJ databases">
        <authorList>
            <person name="Swart Estienne"/>
        </authorList>
    </citation>
    <scope>NUCLEOTIDE SEQUENCE [LARGE SCALE GENOMIC DNA]</scope>
    <source>
        <strain evidence="2 3">130c</strain>
    </source>
</reference>
<dbReference type="Proteomes" id="UP000039865">
    <property type="component" value="Unassembled WGS sequence"/>
</dbReference>